<reference evidence="8 9" key="1">
    <citation type="journal article" date="2018" name="Appl. Microbiol. Biotechnol.">
        <title>Co-cultivation of the strictly anaerobic methanogen Methanosarcina barkeri with aerobic methanotrophs in an oxygen-limited membrane bioreactor.</title>
        <authorList>
            <person name="In 't Zandt M.H."/>
            <person name="van den Bosch T.J.M."/>
            <person name="Rijkers R."/>
            <person name="van Kessel M.A.H.J."/>
            <person name="Jetten M.S.M."/>
            <person name="Welte C.U."/>
        </authorList>
    </citation>
    <scope>NUCLEOTIDE SEQUENCE [LARGE SCALE GENOMIC DNA]</scope>
    <source>
        <strain evidence="8 9">DSM 17706</strain>
    </source>
</reference>
<organism evidence="8 9">
    <name type="scientific">Methylosinus sporium</name>
    <dbReference type="NCBI Taxonomy" id="428"/>
    <lineage>
        <taxon>Bacteria</taxon>
        <taxon>Pseudomonadati</taxon>
        <taxon>Pseudomonadota</taxon>
        <taxon>Alphaproteobacteria</taxon>
        <taxon>Hyphomicrobiales</taxon>
        <taxon>Methylocystaceae</taxon>
        <taxon>Methylosinus</taxon>
    </lineage>
</organism>
<dbReference type="InterPro" id="IPR008181">
    <property type="entry name" value="dUTPase"/>
</dbReference>
<feature type="binding site" evidence="5">
    <location>
        <begin position="79"/>
        <end position="81"/>
    </location>
    <ligand>
        <name>substrate</name>
    </ligand>
</feature>
<dbReference type="SUPFAM" id="SSF51283">
    <property type="entry name" value="dUTPase-like"/>
    <property type="match status" value="1"/>
</dbReference>
<comment type="similarity">
    <text evidence="1 5">Belongs to the dUTPase family.</text>
</comment>
<keyword evidence="5" id="KW-0460">Magnesium</keyword>
<feature type="domain" description="dUTPase-like" evidence="7">
    <location>
        <begin position="26"/>
        <end position="159"/>
    </location>
</feature>
<dbReference type="RefSeq" id="WP_108918214.1">
    <property type="nucleotide sequence ID" value="NZ_BGJY01000025.1"/>
</dbReference>
<dbReference type="NCBIfam" id="NF001862">
    <property type="entry name" value="PRK00601.1"/>
    <property type="match status" value="1"/>
</dbReference>
<dbReference type="CDD" id="cd07557">
    <property type="entry name" value="trimeric_dUTPase"/>
    <property type="match status" value="1"/>
</dbReference>
<keyword evidence="5" id="KW-0479">Metal-binding</keyword>
<comment type="caution">
    <text evidence="5">Lacks conserved residue(s) required for the propagation of feature annotation.</text>
</comment>
<feature type="binding site" evidence="5">
    <location>
        <position position="92"/>
    </location>
    <ligand>
        <name>substrate</name>
    </ligand>
</feature>
<dbReference type="AlphaFoldDB" id="A0A2U1SMQ1"/>
<gene>
    <name evidence="5" type="primary">dut</name>
    <name evidence="8" type="ORF">C5689_15770</name>
</gene>
<dbReference type="InterPro" id="IPR036157">
    <property type="entry name" value="dUTPase-like_sf"/>
</dbReference>
<dbReference type="UniPathway" id="UPA00610">
    <property type="reaction ID" value="UER00666"/>
</dbReference>
<keyword evidence="2 5" id="KW-0378">Hydrolase</keyword>
<feature type="compositionally biased region" description="Gly residues" evidence="6">
    <location>
        <begin position="151"/>
        <end position="168"/>
    </location>
</feature>
<dbReference type="InterPro" id="IPR033704">
    <property type="entry name" value="dUTPase_trimeric"/>
</dbReference>
<sequence length="168" mass="17250">MNKSAKTEIAKTKIAVRRLPHGEGLPLPAHASEGAAGLDLCAALAPGGKLVLEPGARDLVPTGLTIALPPGFEAQVRPRSGLALEFGVGVLNAPGTIDCDYRGEVKVLLVNFGAHPFEISRGMRIAQLVVARYERVELVESAEALAETARGEGGFGSTGTDAVGGGAE</sequence>
<dbReference type="Gene3D" id="2.70.40.10">
    <property type="match status" value="1"/>
</dbReference>
<comment type="caution">
    <text evidence="8">The sequence shown here is derived from an EMBL/GenBank/DDBJ whole genome shotgun (WGS) entry which is preliminary data.</text>
</comment>
<dbReference type="Proteomes" id="UP000245137">
    <property type="component" value="Unassembled WGS sequence"/>
</dbReference>
<evidence type="ECO:0000256" key="2">
    <source>
        <dbReference type="ARBA" id="ARBA00022801"/>
    </source>
</evidence>
<dbReference type="NCBIfam" id="TIGR00576">
    <property type="entry name" value="dut"/>
    <property type="match status" value="1"/>
</dbReference>
<evidence type="ECO:0000256" key="3">
    <source>
        <dbReference type="ARBA" id="ARBA00023080"/>
    </source>
</evidence>
<evidence type="ECO:0000256" key="1">
    <source>
        <dbReference type="ARBA" id="ARBA00006581"/>
    </source>
</evidence>
<dbReference type="PANTHER" id="PTHR11241:SF0">
    <property type="entry name" value="DEOXYURIDINE 5'-TRIPHOSPHATE NUCLEOTIDOHYDROLASE"/>
    <property type="match status" value="1"/>
</dbReference>
<dbReference type="EC" id="3.6.1.23" evidence="5"/>
<dbReference type="PANTHER" id="PTHR11241">
    <property type="entry name" value="DEOXYURIDINE 5'-TRIPHOSPHATE NUCLEOTIDOHYDROLASE"/>
    <property type="match status" value="1"/>
</dbReference>
<keyword evidence="3 5" id="KW-0546">Nucleotide metabolism</keyword>
<name>A0A2U1SMQ1_METSR</name>
<protein>
    <recommendedName>
        <fullName evidence="5">Deoxyuridine 5'-triphosphate nucleotidohydrolase</fullName>
        <shortName evidence="5">dUTPase</shortName>
        <ecNumber evidence="5">3.6.1.23</ecNumber>
    </recommendedName>
    <alternativeName>
        <fullName evidence="5">dUTP pyrophosphatase</fullName>
    </alternativeName>
</protein>
<comment type="cofactor">
    <cofactor evidence="5">
        <name>Mg(2+)</name>
        <dbReference type="ChEBI" id="CHEBI:18420"/>
    </cofactor>
</comment>
<evidence type="ECO:0000313" key="8">
    <source>
        <dbReference type="EMBL" id="PWB92889.1"/>
    </source>
</evidence>
<dbReference type="GO" id="GO:0000287">
    <property type="term" value="F:magnesium ion binding"/>
    <property type="evidence" value="ECO:0007669"/>
    <property type="project" value="UniProtKB-UniRule"/>
</dbReference>
<dbReference type="Pfam" id="PF00692">
    <property type="entry name" value="dUTPase"/>
    <property type="match status" value="1"/>
</dbReference>
<keyword evidence="9" id="KW-1185">Reference proteome</keyword>
<evidence type="ECO:0000313" key="9">
    <source>
        <dbReference type="Proteomes" id="UP000245137"/>
    </source>
</evidence>
<feature type="region of interest" description="Disordered" evidence="6">
    <location>
        <begin position="149"/>
        <end position="168"/>
    </location>
</feature>
<dbReference type="InterPro" id="IPR029054">
    <property type="entry name" value="dUTPase-like"/>
</dbReference>
<dbReference type="OrthoDB" id="9809956at2"/>
<evidence type="ECO:0000256" key="4">
    <source>
        <dbReference type="ARBA" id="ARBA00047686"/>
    </source>
</evidence>
<comment type="pathway">
    <text evidence="5">Pyrimidine metabolism; dUMP biosynthesis; dUMP from dCTP (dUTP route): step 2/2.</text>
</comment>
<evidence type="ECO:0000256" key="5">
    <source>
        <dbReference type="HAMAP-Rule" id="MF_00116"/>
    </source>
</evidence>
<comment type="function">
    <text evidence="5">This enzyme is involved in nucleotide metabolism: it produces dUMP, the immediate precursor of thymidine nucleotides and it decreases the intracellular concentration of dUTP so that uracil cannot be incorporated into DNA.</text>
</comment>
<dbReference type="GO" id="GO:0006226">
    <property type="term" value="P:dUMP biosynthetic process"/>
    <property type="evidence" value="ECO:0007669"/>
    <property type="project" value="UniProtKB-UniRule"/>
</dbReference>
<proteinExistence type="inferred from homology"/>
<dbReference type="EMBL" id="PUIV01000033">
    <property type="protein sequence ID" value="PWB92889.1"/>
    <property type="molecule type" value="Genomic_DNA"/>
</dbReference>
<dbReference type="GO" id="GO:0004170">
    <property type="term" value="F:dUTP diphosphatase activity"/>
    <property type="evidence" value="ECO:0007669"/>
    <property type="project" value="UniProtKB-UniRule"/>
</dbReference>
<evidence type="ECO:0000256" key="6">
    <source>
        <dbReference type="SAM" id="MobiDB-lite"/>
    </source>
</evidence>
<evidence type="ECO:0000259" key="7">
    <source>
        <dbReference type="Pfam" id="PF00692"/>
    </source>
</evidence>
<dbReference type="HAMAP" id="MF_00116">
    <property type="entry name" value="dUTPase_bact"/>
    <property type="match status" value="1"/>
</dbReference>
<feature type="binding site" evidence="5">
    <location>
        <begin position="96"/>
        <end position="98"/>
    </location>
    <ligand>
        <name>substrate</name>
    </ligand>
</feature>
<comment type="catalytic activity">
    <reaction evidence="4 5">
        <text>dUTP + H2O = dUMP + diphosphate + H(+)</text>
        <dbReference type="Rhea" id="RHEA:10248"/>
        <dbReference type="ChEBI" id="CHEBI:15377"/>
        <dbReference type="ChEBI" id="CHEBI:15378"/>
        <dbReference type="ChEBI" id="CHEBI:33019"/>
        <dbReference type="ChEBI" id="CHEBI:61555"/>
        <dbReference type="ChEBI" id="CHEBI:246422"/>
        <dbReference type="EC" id="3.6.1.23"/>
    </reaction>
</comment>
<dbReference type="GO" id="GO:0046081">
    <property type="term" value="P:dUTP catabolic process"/>
    <property type="evidence" value="ECO:0007669"/>
    <property type="project" value="InterPro"/>
</dbReference>
<accession>A0A2U1SMQ1</accession>